<sequence>MSSEHAQAPAPQTAPPPRPARNPSRKSTADCVDFLTRDASPAPAEPAPATEEPIAPPHVAPPSSRPASIHSTASTASRRKAPPPTEGLEDVVAAEAAREAAYQAARRAAANAIPEMREVCVDREACPPLRHKPSSMNLAAGYRC</sequence>
<evidence type="ECO:0000256" key="1">
    <source>
        <dbReference type="SAM" id="MobiDB-lite"/>
    </source>
</evidence>
<gene>
    <name evidence="2" type="ORF">PsYK624_116930</name>
</gene>
<feature type="compositionally biased region" description="Low complexity" evidence="1">
    <location>
        <begin position="1"/>
        <end position="11"/>
    </location>
</feature>
<dbReference type="Proteomes" id="UP000703269">
    <property type="component" value="Unassembled WGS sequence"/>
</dbReference>
<accession>A0A9P3GGD1</accession>
<proteinExistence type="predicted"/>
<dbReference type="AlphaFoldDB" id="A0A9P3GGD1"/>
<feature type="compositionally biased region" description="Polar residues" evidence="1">
    <location>
        <begin position="65"/>
        <end position="76"/>
    </location>
</feature>
<evidence type="ECO:0000313" key="2">
    <source>
        <dbReference type="EMBL" id="GJE95508.1"/>
    </source>
</evidence>
<organism evidence="2 3">
    <name type="scientific">Phanerochaete sordida</name>
    <dbReference type="NCBI Taxonomy" id="48140"/>
    <lineage>
        <taxon>Eukaryota</taxon>
        <taxon>Fungi</taxon>
        <taxon>Dikarya</taxon>
        <taxon>Basidiomycota</taxon>
        <taxon>Agaricomycotina</taxon>
        <taxon>Agaricomycetes</taxon>
        <taxon>Polyporales</taxon>
        <taxon>Phanerochaetaceae</taxon>
        <taxon>Phanerochaete</taxon>
    </lineage>
</organism>
<feature type="compositionally biased region" description="Pro residues" evidence="1">
    <location>
        <begin position="54"/>
        <end position="64"/>
    </location>
</feature>
<evidence type="ECO:0000313" key="3">
    <source>
        <dbReference type="Proteomes" id="UP000703269"/>
    </source>
</evidence>
<name>A0A9P3GGD1_9APHY</name>
<feature type="region of interest" description="Disordered" evidence="1">
    <location>
        <begin position="1"/>
        <end position="89"/>
    </location>
</feature>
<keyword evidence="3" id="KW-1185">Reference proteome</keyword>
<dbReference type="EMBL" id="BPQB01000049">
    <property type="protein sequence ID" value="GJE95508.1"/>
    <property type="molecule type" value="Genomic_DNA"/>
</dbReference>
<comment type="caution">
    <text evidence="2">The sequence shown here is derived from an EMBL/GenBank/DDBJ whole genome shotgun (WGS) entry which is preliminary data.</text>
</comment>
<feature type="compositionally biased region" description="Low complexity" evidence="1">
    <location>
        <begin position="39"/>
        <end position="53"/>
    </location>
</feature>
<protein>
    <submittedName>
        <fullName evidence="2">Uncharacterized protein</fullName>
    </submittedName>
</protein>
<reference evidence="2 3" key="1">
    <citation type="submission" date="2021-08" db="EMBL/GenBank/DDBJ databases">
        <title>Draft Genome Sequence of Phanerochaete sordida strain YK-624.</title>
        <authorList>
            <person name="Mori T."/>
            <person name="Dohra H."/>
            <person name="Suzuki T."/>
            <person name="Kawagishi H."/>
            <person name="Hirai H."/>
        </authorList>
    </citation>
    <scope>NUCLEOTIDE SEQUENCE [LARGE SCALE GENOMIC DNA]</scope>
    <source>
        <strain evidence="2 3">YK-624</strain>
    </source>
</reference>